<reference evidence="7 8" key="1">
    <citation type="submission" date="2024-07" db="EMBL/GenBank/DDBJ databases">
        <title>Section-level genome sequencing and comparative genomics of Aspergillus sections Usti and Cavernicolus.</title>
        <authorList>
            <consortium name="Lawrence Berkeley National Laboratory"/>
            <person name="Nybo J.L."/>
            <person name="Vesth T.C."/>
            <person name="Theobald S."/>
            <person name="Frisvad J.C."/>
            <person name="Larsen T.O."/>
            <person name="Kjaerboelling I."/>
            <person name="Rothschild-Mancinelli K."/>
            <person name="Lyhne E.K."/>
            <person name="Kogle M.E."/>
            <person name="Barry K."/>
            <person name="Clum A."/>
            <person name="Na H."/>
            <person name="Ledsgaard L."/>
            <person name="Lin J."/>
            <person name="Lipzen A."/>
            <person name="Kuo A."/>
            <person name="Riley R."/>
            <person name="Mondo S."/>
            <person name="Labutti K."/>
            <person name="Haridas S."/>
            <person name="Pangalinan J."/>
            <person name="Salamov A.A."/>
            <person name="Simmons B.A."/>
            <person name="Magnuson J.K."/>
            <person name="Chen J."/>
            <person name="Drula E."/>
            <person name="Henrissat B."/>
            <person name="Wiebenga A."/>
            <person name="Lubbers R.J."/>
            <person name="Gomes A.C."/>
            <person name="Makela M.R."/>
            <person name="Stajich J."/>
            <person name="Grigoriev I.V."/>
            <person name="Mortensen U.H."/>
            <person name="De Vries R.P."/>
            <person name="Baker S.E."/>
            <person name="Andersen M.R."/>
        </authorList>
    </citation>
    <scope>NUCLEOTIDE SEQUENCE [LARGE SCALE GENOMIC DNA]</scope>
    <source>
        <strain evidence="7 8">CBS 123904</strain>
    </source>
</reference>
<evidence type="ECO:0000313" key="8">
    <source>
        <dbReference type="Proteomes" id="UP001610446"/>
    </source>
</evidence>
<accession>A0ABR4J1U8</accession>
<dbReference type="InterPro" id="IPR015931">
    <property type="entry name" value="Acnase/IPM_dHydase_lsu_aba_1/3"/>
</dbReference>
<dbReference type="Gene3D" id="3.20.19.10">
    <property type="entry name" value="Aconitase, domain 4"/>
    <property type="match status" value="1"/>
</dbReference>
<protein>
    <recommendedName>
        <fullName evidence="6">Isopropylmalate dehydrogenase-like domain-containing protein</fullName>
    </recommendedName>
</protein>
<evidence type="ECO:0000256" key="4">
    <source>
        <dbReference type="ARBA" id="ARBA00023014"/>
    </source>
</evidence>
<dbReference type="PANTHER" id="PTHR43822:SF2">
    <property type="entry name" value="HOMOACONITASE, MITOCHONDRIAL"/>
    <property type="match status" value="1"/>
</dbReference>
<dbReference type="SUPFAM" id="SSF53732">
    <property type="entry name" value="Aconitase iron-sulfur domain"/>
    <property type="match status" value="1"/>
</dbReference>
<dbReference type="Pfam" id="PF00180">
    <property type="entry name" value="Iso_dh"/>
    <property type="match status" value="1"/>
</dbReference>
<organism evidence="7 8">
    <name type="scientific">Aspergillus pseudoustus</name>
    <dbReference type="NCBI Taxonomy" id="1810923"/>
    <lineage>
        <taxon>Eukaryota</taxon>
        <taxon>Fungi</taxon>
        <taxon>Dikarya</taxon>
        <taxon>Ascomycota</taxon>
        <taxon>Pezizomycotina</taxon>
        <taxon>Eurotiomycetes</taxon>
        <taxon>Eurotiomycetidae</taxon>
        <taxon>Eurotiales</taxon>
        <taxon>Aspergillaceae</taxon>
        <taxon>Aspergillus</taxon>
        <taxon>Aspergillus subgen. Nidulantes</taxon>
    </lineage>
</organism>
<dbReference type="Gene3D" id="3.40.718.10">
    <property type="entry name" value="Isopropylmalate Dehydrogenase"/>
    <property type="match status" value="1"/>
</dbReference>
<dbReference type="Pfam" id="PF00694">
    <property type="entry name" value="Aconitase_C"/>
    <property type="match status" value="1"/>
</dbReference>
<sequence>MPLPTPPDHRSFRIALLPGDGLGPQLSTYAESILSAIERTRPALSFSVKKHAFGGAALAAGHDNALPSSTLASARESDAVLLCGCGDITYGREPEKGLLRLREELGAYANIRPVSFPSARIAGRSCYKPEAVEGLDITFVRDLTGGVYYGRRQEADSNGEAYDTTEYSRAQIERLARWAGLYAISFSPPKPVHSIDKWNVMATSRLWRDTVTHIFAREFPLVPVRHVLVDEAAMILSSKPTALNGVLLTENMFGDILSDQVGGIVSSQQVLASAAVSANPGGRGRQPGIFEPFDLKSEKVLRNPLGIVQAVGLLLGLGLGLAAEADALSKAIRQTLNPVELIGSDVRTVDLGGTATADEFMEKLLENFDLYLEAVNSTDLAASRTTQLLSLTATSISSLSTERRPMGIIEKIMTHAGVGLSRPDVRPGEMICVKVDWTITSELLWAGMEKTYDQMGRPRPYRNDRLWLAVDHTVDPRTNHLPRQQGLIAKAERFRREAKIIDFLPANTSIMHTDFTRDRAQPGRIVVGSDSHTCSAGSMGSFAIGFGAADVVMPMVTGETWFRVPEVCRINFVGSLPFGVGGKDVILHILGLFKRNTIAFQRAVEYGGPGLKELSMDARFAIANMNTEFGGMGACFEADENTADWIARRPHPQHRQGGLYFCADPGAQYVEERTIDLSEVGVTMALYPNPDDVVPVSSKAGMKLDGCFIGACTTTEEDLIVGALVLEAGLRAGLVPVAHGRRRVTPGSLMIIKNLERHGLTSIYRQAGFDIGAPGCSYCVGINDVDVAGEGEVWLSSQNRNFRNRMGKGSFGNITCAAAVAASSFSMEVTDPRWLLDRLDRAKFDRLVSTWKSTVKITPEIHEPEPESGSASPVMDSMLNGIPKAPTSARVIKSKVQRFAENVDTDAIIPAEFMPGVDNADLGSHCFQYFRPEFREKAINESQIIVAEHGFGSGSSREDAVRALLGAGIQAVIAKGFAFIYERNQLNMGLFNIKLQDQEFYDNVREDSILTINKDSKTIQIEGYEKLFTYEQSEIEERLLDAGGVMPLYTEFGNAVFRQLTKPGTLKSKTGSKRPRDMTW</sequence>
<feature type="domain" description="Isopropylmalate dehydrogenase-like" evidence="6">
    <location>
        <begin position="13"/>
        <end position="364"/>
    </location>
</feature>
<dbReference type="InterPro" id="IPR036008">
    <property type="entry name" value="Aconitase_4Fe-4S_dom"/>
</dbReference>
<dbReference type="SMART" id="SM01329">
    <property type="entry name" value="Iso_dh"/>
    <property type="match status" value="1"/>
</dbReference>
<comment type="similarity">
    <text evidence="1">Belongs to the isocitrate and isopropylmalate dehydrogenases family.</text>
</comment>
<dbReference type="SUPFAM" id="SSF52016">
    <property type="entry name" value="LeuD/IlvD-like"/>
    <property type="match status" value="1"/>
</dbReference>
<dbReference type="InterPro" id="IPR015928">
    <property type="entry name" value="Aconitase/3IPM_dehydase_swvl"/>
</dbReference>
<keyword evidence="8" id="KW-1185">Reference proteome</keyword>
<proteinExistence type="inferred from homology"/>
<gene>
    <name evidence="7" type="ORF">BJY01DRAFT_88842</name>
</gene>
<keyword evidence="2" id="KW-0479">Metal-binding</keyword>
<name>A0ABR4J1U8_9EURO</name>
<evidence type="ECO:0000313" key="7">
    <source>
        <dbReference type="EMBL" id="KAL2834007.1"/>
    </source>
</evidence>
<evidence type="ECO:0000256" key="5">
    <source>
        <dbReference type="ARBA" id="ARBA00023239"/>
    </source>
</evidence>
<dbReference type="EMBL" id="JBFXLU010000231">
    <property type="protein sequence ID" value="KAL2834007.1"/>
    <property type="molecule type" value="Genomic_DNA"/>
</dbReference>
<dbReference type="Proteomes" id="UP001610446">
    <property type="component" value="Unassembled WGS sequence"/>
</dbReference>
<keyword evidence="4" id="KW-0411">Iron-sulfur</keyword>
<dbReference type="InterPro" id="IPR000573">
    <property type="entry name" value="AconitaseA/IPMdHydase_ssu_swvl"/>
</dbReference>
<evidence type="ECO:0000256" key="1">
    <source>
        <dbReference type="ARBA" id="ARBA00007769"/>
    </source>
</evidence>
<dbReference type="PANTHER" id="PTHR43822">
    <property type="entry name" value="HOMOACONITASE, MITOCHONDRIAL-RELATED"/>
    <property type="match status" value="1"/>
</dbReference>
<dbReference type="Gene3D" id="3.30.499.10">
    <property type="entry name" value="Aconitase, domain 3"/>
    <property type="match status" value="2"/>
</dbReference>
<dbReference type="SUPFAM" id="SSF53659">
    <property type="entry name" value="Isocitrate/Isopropylmalate dehydrogenase-like"/>
    <property type="match status" value="1"/>
</dbReference>
<dbReference type="PRINTS" id="PR00415">
    <property type="entry name" value="ACONITASE"/>
</dbReference>
<dbReference type="InterPro" id="IPR001030">
    <property type="entry name" value="Acoase/IPM_deHydtase_lsu_aba"/>
</dbReference>
<evidence type="ECO:0000256" key="2">
    <source>
        <dbReference type="ARBA" id="ARBA00022723"/>
    </source>
</evidence>
<keyword evidence="3" id="KW-0408">Iron</keyword>
<comment type="caution">
    <text evidence="7">The sequence shown here is derived from an EMBL/GenBank/DDBJ whole genome shotgun (WGS) entry which is preliminary data.</text>
</comment>
<dbReference type="InterPro" id="IPR024084">
    <property type="entry name" value="IsoPropMal-DH-like_dom"/>
</dbReference>
<evidence type="ECO:0000259" key="6">
    <source>
        <dbReference type="SMART" id="SM01329"/>
    </source>
</evidence>
<evidence type="ECO:0000256" key="3">
    <source>
        <dbReference type="ARBA" id="ARBA00023004"/>
    </source>
</evidence>
<keyword evidence="5" id="KW-0456">Lyase</keyword>
<dbReference type="InterPro" id="IPR050067">
    <property type="entry name" value="IPM_dehydratase_rel_enz"/>
</dbReference>
<dbReference type="Pfam" id="PF00330">
    <property type="entry name" value="Aconitase"/>
    <property type="match status" value="2"/>
</dbReference>